<gene>
    <name evidence="1" type="ORF">AVEN_51765_1</name>
</gene>
<evidence type="ECO:0000313" key="2">
    <source>
        <dbReference type="Proteomes" id="UP000499080"/>
    </source>
</evidence>
<comment type="caution">
    <text evidence="1">The sequence shown here is derived from an EMBL/GenBank/DDBJ whole genome shotgun (WGS) entry which is preliminary data.</text>
</comment>
<dbReference type="OrthoDB" id="10062525at2759"/>
<dbReference type="AlphaFoldDB" id="A0A4Y2J7J5"/>
<protein>
    <recommendedName>
        <fullName evidence="3">HAT C-terminal dimerisation domain-containing protein</fullName>
    </recommendedName>
</protein>
<evidence type="ECO:0000313" key="1">
    <source>
        <dbReference type="EMBL" id="GBM86241.1"/>
    </source>
</evidence>
<proteinExistence type="predicted"/>
<evidence type="ECO:0008006" key="3">
    <source>
        <dbReference type="Google" id="ProtNLM"/>
    </source>
</evidence>
<accession>A0A4Y2J7J5</accession>
<keyword evidence="2" id="KW-1185">Reference proteome</keyword>
<name>A0A4Y2J7J5_ARAVE</name>
<organism evidence="1 2">
    <name type="scientific">Araneus ventricosus</name>
    <name type="common">Orbweaver spider</name>
    <name type="synonym">Epeira ventricosa</name>
    <dbReference type="NCBI Taxonomy" id="182803"/>
    <lineage>
        <taxon>Eukaryota</taxon>
        <taxon>Metazoa</taxon>
        <taxon>Ecdysozoa</taxon>
        <taxon>Arthropoda</taxon>
        <taxon>Chelicerata</taxon>
        <taxon>Arachnida</taxon>
        <taxon>Araneae</taxon>
        <taxon>Araneomorphae</taxon>
        <taxon>Entelegynae</taxon>
        <taxon>Araneoidea</taxon>
        <taxon>Araneidae</taxon>
        <taxon>Araneus</taxon>
    </lineage>
</organism>
<dbReference type="EMBL" id="BGPR01003296">
    <property type="protein sequence ID" value="GBM86241.1"/>
    <property type="molecule type" value="Genomic_DNA"/>
</dbReference>
<dbReference type="PANTHER" id="PTHR45913">
    <property type="entry name" value="EPM2A-INTERACTING PROTEIN 1"/>
    <property type="match status" value="1"/>
</dbReference>
<sequence length="131" mass="15285">MFEKFPDNEYGWIRDSFPFDIFESNITLNEEEQLIEVPSDGTLSIQFKCLAIKKFWLSIGNDYADLKKKAIKILIQFSSTYLWGTGFSKLVAIKTKYRTRLDPEDDFRFGISNTYSNLEAIMNSLQPHTLH</sequence>
<reference evidence="1 2" key="1">
    <citation type="journal article" date="2019" name="Sci. Rep.">
        <title>Orb-weaving spider Araneus ventricosus genome elucidates the spidroin gene catalogue.</title>
        <authorList>
            <person name="Kono N."/>
            <person name="Nakamura H."/>
            <person name="Ohtoshi R."/>
            <person name="Moran D.A.P."/>
            <person name="Shinohara A."/>
            <person name="Yoshida Y."/>
            <person name="Fujiwara M."/>
            <person name="Mori M."/>
            <person name="Tomita M."/>
            <person name="Arakawa K."/>
        </authorList>
    </citation>
    <scope>NUCLEOTIDE SEQUENCE [LARGE SCALE GENOMIC DNA]</scope>
</reference>
<dbReference type="PANTHER" id="PTHR45913:SF19">
    <property type="entry name" value="LOW QUALITY PROTEIN: ZINC FINGER BED DOMAIN-CONTAINING PROTEIN 5-LIKE"/>
    <property type="match status" value="1"/>
</dbReference>
<dbReference type="Proteomes" id="UP000499080">
    <property type="component" value="Unassembled WGS sequence"/>
</dbReference>